<dbReference type="EMBL" id="MN740240">
    <property type="protein sequence ID" value="QHT95325.1"/>
    <property type="molecule type" value="Genomic_DNA"/>
</dbReference>
<sequence length="83" mass="9469">MSENEEYMPLIQESTSVKCCITCKKKMGDGVPVQNNRCHNCYWRVQNSTTKREKDRVPLICDGCGDGIDWKSIVGNYCDVCNE</sequence>
<reference evidence="1" key="1">
    <citation type="journal article" date="2020" name="Nature">
        <title>Giant virus diversity and host interactions through global metagenomics.</title>
        <authorList>
            <person name="Schulz F."/>
            <person name="Roux S."/>
            <person name="Paez-Espino D."/>
            <person name="Jungbluth S."/>
            <person name="Walsh D.A."/>
            <person name="Denef V.J."/>
            <person name="McMahon K.D."/>
            <person name="Konstantinidis K.T."/>
            <person name="Eloe-Fadrosh E.A."/>
            <person name="Kyrpides N.C."/>
            <person name="Woyke T."/>
        </authorList>
    </citation>
    <scope>NUCLEOTIDE SEQUENCE</scope>
    <source>
        <strain evidence="1">GVMAG-M-3300024261-8</strain>
    </source>
</reference>
<proteinExistence type="predicted"/>
<protein>
    <submittedName>
        <fullName evidence="1">Uncharacterized protein</fullName>
    </submittedName>
</protein>
<evidence type="ECO:0000313" key="1">
    <source>
        <dbReference type="EMBL" id="QHT95325.1"/>
    </source>
</evidence>
<organism evidence="1">
    <name type="scientific">viral metagenome</name>
    <dbReference type="NCBI Taxonomy" id="1070528"/>
    <lineage>
        <taxon>unclassified sequences</taxon>
        <taxon>metagenomes</taxon>
        <taxon>organismal metagenomes</taxon>
    </lineage>
</organism>
<name>A0A6C0IS38_9ZZZZ</name>
<dbReference type="AlphaFoldDB" id="A0A6C0IS38"/>
<accession>A0A6C0IS38</accession>